<dbReference type="AlphaFoldDB" id="A0A2M8KEG5"/>
<dbReference type="Pfam" id="PF02594">
    <property type="entry name" value="DUF167"/>
    <property type="match status" value="1"/>
</dbReference>
<dbReference type="SUPFAM" id="SSF69786">
    <property type="entry name" value="YggU-like"/>
    <property type="match status" value="1"/>
</dbReference>
<dbReference type="GO" id="GO:0005737">
    <property type="term" value="C:cytoplasm"/>
    <property type="evidence" value="ECO:0007669"/>
    <property type="project" value="TreeGrafter"/>
</dbReference>
<dbReference type="PANTHER" id="PTHR13420">
    <property type="entry name" value="UPF0235 PROTEIN C15ORF40"/>
    <property type="match status" value="1"/>
</dbReference>
<dbReference type="NCBIfam" id="TIGR00251">
    <property type="entry name" value="DUF167 family protein"/>
    <property type="match status" value="1"/>
</dbReference>
<name>A0A2M8KEG5_9BACT</name>
<gene>
    <name evidence="3" type="ORF">COU81_01350</name>
</gene>
<evidence type="ECO:0000256" key="1">
    <source>
        <dbReference type="ARBA" id="ARBA00010364"/>
    </source>
</evidence>
<comment type="similarity">
    <text evidence="1 2">Belongs to the UPF0235 family.</text>
</comment>
<dbReference type="PANTHER" id="PTHR13420:SF7">
    <property type="entry name" value="UPF0235 PROTEIN C15ORF40"/>
    <property type="match status" value="1"/>
</dbReference>
<reference evidence="4" key="1">
    <citation type="submission" date="2017-09" db="EMBL/GenBank/DDBJ databases">
        <title>Depth-based differentiation of microbial function through sediment-hosted aquifers and enrichment of novel symbionts in the deep terrestrial subsurface.</title>
        <authorList>
            <person name="Probst A.J."/>
            <person name="Ladd B."/>
            <person name="Jarett J.K."/>
            <person name="Geller-Mcgrath D.E."/>
            <person name="Sieber C.M.K."/>
            <person name="Emerson J.B."/>
            <person name="Anantharaman K."/>
            <person name="Thomas B.C."/>
            <person name="Malmstrom R."/>
            <person name="Stieglmeier M."/>
            <person name="Klingl A."/>
            <person name="Woyke T."/>
            <person name="Ryan C.M."/>
            <person name="Banfield J.F."/>
        </authorList>
    </citation>
    <scope>NUCLEOTIDE SEQUENCE [LARGE SCALE GENOMIC DNA]</scope>
</reference>
<dbReference type="HAMAP" id="MF_00634">
    <property type="entry name" value="UPF0235"/>
    <property type="match status" value="1"/>
</dbReference>
<evidence type="ECO:0000313" key="4">
    <source>
        <dbReference type="Proteomes" id="UP000231450"/>
    </source>
</evidence>
<proteinExistence type="inferred from homology"/>
<dbReference type="SMART" id="SM01152">
    <property type="entry name" value="DUF167"/>
    <property type="match status" value="1"/>
</dbReference>
<evidence type="ECO:0000313" key="3">
    <source>
        <dbReference type="EMBL" id="PJE58320.1"/>
    </source>
</evidence>
<dbReference type="EMBL" id="PFDW01000030">
    <property type="protein sequence ID" value="PJE58320.1"/>
    <property type="molecule type" value="Genomic_DNA"/>
</dbReference>
<dbReference type="InterPro" id="IPR036591">
    <property type="entry name" value="YggU-like_sf"/>
</dbReference>
<protein>
    <recommendedName>
        <fullName evidence="2">UPF0235 protein COU81_01350</fullName>
    </recommendedName>
</protein>
<organism evidence="3 4">
    <name type="scientific">Candidatus Portnoybacteria bacterium CG10_big_fil_rev_8_21_14_0_10_36_7</name>
    <dbReference type="NCBI Taxonomy" id="1974812"/>
    <lineage>
        <taxon>Bacteria</taxon>
        <taxon>Candidatus Portnoyibacteriota</taxon>
    </lineage>
</organism>
<evidence type="ECO:0000256" key="2">
    <source>
        <dbReference type="HAMAP-Rule" id="MF_00634"/>
    </source>
</evidence>
<dbReference type="Proteomes" id="UP000231450">
    <property type="component" value="Unassembled WGS sequence"/>
</dbReference>
<accession>A0A2M8KEG5</accession>
<comment type="caution">
    <text evidence="3">The sequence shown here is derived from an EMBL/GenBank/DDBJ whole genome shotgun (WGS) entry which is preliminary data.</text>
</comment>
<dbReference type="Gene3D" id="3.30.1200.10">
    <property type="entry name" value="YggU-like"/>
    <property type="match status" value="1"/>
</dbReference>
<dbReference type="InterPro" id="IPR003746">
    <property type="entry name" value="DUF167"/>
</dbReference>
<sequence length="74" mass="8278">MGNKLLHIRVTPRAKKELIKKVGDELKIYVNAPAVDGRANVSAVRLLAKYLDVKASQIEIIKGDKSRNKIVRII</sequence>